<dbReference type="AlphaFoldDB" id="K9ZZK2"/>
<gene>
    <name evidence="1" type="ordered locus">Deipe_1532</name>
</gene>
<evidence type="ECO:0000313" key="2">
    <source>
        <dbReference type="Proteomes" id="UP000010467"/>
    </source>
</evidence>
<evidence type="ECO:0008006" key="3">
    <source>
        <dbReference type="Google" id="ProtNLM"/>
    </source>
</evidence>
<dbReference type="HOGENOM" id="CLU_2272778_0_0_0"/>
<dbReference type="Proteomes" id="UP000010467">
    <property type="component" value="Chromosome"/>
</dbReference>
<organism evidence="1 2">
    <name type="scientific">Deinococcus peraridilitoris (strain DSM 19664 / LMG 22246 / CIP 109416 / KR-200)</name>
    <dbReference type="NCBI Taxonomy" id="937777"/>
    <lineage>
        <taxon>Bacteria</taxon>
        <taxon>Thermotogati</taxon>
        <taxon>Deinococcota</taxon>
        <taxon>Deinococci</taxon>
        <taxon>Deinococcales</taxon>
        <taxon>Deinococcaceae</taxon>
        <taxon>Deinococcus</taxon>
    </lineage>
</organism>
<sequence>MPYALTIERPGLPTLETLNGLQVRTRPVQVMLYGFPRTAAGRQSLSIVMAHLRRRAREIDRHPGLWVIPGATTVGTDEPLFDDPDGNTIYGSIRVLIQYQSS</sequence>
<evidence type="ECO:0000313" key="1">
    <source>
        <dbReference type="EMBL" id="AFZ67073.1"/>
    </source>
</evidence>
<dbReference type="STRING" id="937777.Deipe_1532"/>
<proteinExistence type="predicted"/>
<keyword evidence="2" id="KW-1185">Reference proteome</keyword>
<dbReference type="KEGG" id="dpd:Deipe_1532"/>
<reference evidence="2" key="1">
    <citation type="submission" date="2012-03" db="EMBL/GenBank/DDBJ databases">
        <title>Complete sequence of chromosome of Deinococcus peraridilitoris DSM 19664.</title>
        <authorList>
            <person name="Lucas S."/>
            <person name="Copeland A."/>
            <person name="Lapidus A."/>
            <person name="Glavina del Rio T."/>
            <person name="Dalin E."/>
            <person name="Tice H."/>
            <person name="Bruce D."/>
            <person name="Goodwin L."/>
            <person name="Pitluck S."/>
            <person name="Peters L."/>
            <person name="Mikhailova N."/>
            <person name="Lu M."/>
            <person name="Kyrpides N."/>
            <person name="Mavromatis K."/>
            <person name="Ivanova N."/>
            <person name="Brettin T."/>
            <person name="Detter J.C."/>
            <person name="Han C."/>
            <person name="Larimer F."/>
            <person name="Land M."/>
            <person name="Hauser L."/>
            <person name="Markowitz V."/>
            <person name="Cheng J.-F."/>
            <person name="Hugenholtz P."/>
            <person name="Woyke T."/>
            <person name="Wu D."/>
            <person name="Pukall R."/>
            <person name="Steenblock K."/>
            <person name="Brambilla E."/>
            <person name="Klenk H.-P."/>
            <person name="Eisen J.A."/>
        </authorList>
    </citation>
    <scope>NUCLEOTIDE SEQUENCE [LARGE SCALE GENOMIC DNA]</scope>
    <source>
        <strain evidence="2">DSM 19664 / LMG 22246 / CIP 109416 / KR-200</strain>
    </source>
</reference>
<protein>
    <recommendedName>
        <fullName evidence="3">Tail terminator</fullName>
    </recommendedName>
</protein>
<dbReference type="EMBL" id="CP003382">
    <property type="protein sequence ID" value="AFZ67073.1"/>
    <property type="molecule type" value="Genomic_DNA"/>
</dbReference>
<dbReference type="PATRIC" id="fig|937777.3.peg.1534"/>
<name>K9ZZK2_DEIPD</name>
<accession>K9ZZK2</accession>